<dbReference type="EMBL" id="ACCG02000012">
    <property type="protein sequence ID" value="EFE88597.1"/>
    <property type="molecule type" value="Genomic_DNA"/>
</dbReference>
<comment type="caution">
    <text evidence="1">The sequence shown here is derived from an EMBL/GenBank/DDBJ whole genome shotgun (WGS) entry which is preliminary data.</text>
</comment>
<protein>
    <submittedName>
        <fullName evidence="1">Uncharacterized protein</fullName>
    </submittedName>
</protein>
<proteinExistence type="predicted"/>
<dbReference type="AlphaFoldDB" id="D4BQV2"/>
<evidence type="ECO:0000313" key="1">
    <source>
        <dbReference type="EMBL" id="EFE88597.1"/>
    </source>
</evidence>
<organism evidence="1 2">
    <name type="scientific">Bifidobacterium breve DSM 20213 = JCM 1192</name>
    <dbReference type="NCBI Taxonomy" id="518634"/>
    <lineage>
        <taxon>Bacteria</taxon>
        <taxon>Bacillati</taxon>
        <taxon>Actinomycetota</taxon>
        <taxon>Actinomycetes</taxon>
        <taxon>Bifidobacteriales</taxon>
        <taxon>Bifidobacteriaceae</taxon>
        <taxon>Bifidobacterium</taxon>
    </lineage>
</organism>
<dbReference type="HOGENOM" id="CLU_2448689_0_0_11"/>
<gene>
    <name evidence="1" type="ORF">BIFBRE_04480</name>
</gene>
<reference evidence="1 2" key="1">
    <citation type="submission" date="2010-02" db="EMBL/GenBank/DDBJ databases">
        <authorList>
            <person name="Weinstock G."/>
            <person name="Sodergren E."/>
            <person name="Clifton S."/>
            <person name="Fulton L."/>
            <person name="Fulton B."/>
            <person name="Courtney L."/>
            <person name="Fronick C."/>
            <person name="Harrison M."/>
            <person name="Strong C."/>
            <person name="Farmer C."/>
            <person name="Delahaunty K."/>
            <person name="Markovic C."/>
            <person name="Hall O."/>
            <person name="Minx P."/>
            <person name="Tomlinson C."/>
            <person name="Mitreva M."/>
            <person name="Nelson J."/>
            <person name="Hou S."/>
            <person name="Wollam A."/>
            <person name="Pepin K.H."/>
            <person name="Johnson M."/>
            <person name="Bhonagiri V."/>
            <person name="Zhang X."/>
            <person name="Suruliraj S."/>
            <person name="Warren W."/>
            <person name="Chinwalla A."/>
            <person name="Mardis E.R."/>
            <person name="Wilson R.K."/>
        </authorList>
    </citation>
    <scope>NUCLEOTIDE SEQUENCE [LARGE SCALE GENOMIC DNA]</scope>
    <source>
        <strain evidence="1 2">DSM 20213</strain>
    </source>
</reference>
<keyword evidence="2" id="KW-1185">Reference proteome</keyword>
<name>D4BQV2_BIFBR</name>
<accession>D4BQV2</accession>
<dbReference type="Proteomes" id="UP000003191">
    <property type="component" value="Unassembled WGS sequence"/>
</dbReference>
<evidence type="ECO:0000313" key="2">
    <source>
        <dbReference type="Proteomes" id="UP000003191"/>
    </source>
</evidence>
<sequence length="89" mass="9269">MIVRITQASQGRICISQVRLCCIARTNFRLAAWQERTGLDGIEAKEKPRDRNDRGVSNALNAGKTTCAGGGSYAAVCGASSCSSACGAS</sequence>